<gene>
    <name evidence="1" type="ORF">ACFSJT_07100</name>
</gene>
<name>A0ABW5AWK1_9FLAO</name>
<evidence type="ECO:0008006" key="3">
    <source>
        <dbReference type="Google" id="ProtNLM"/>
    </source>
</evidence>
<comment type="caution">
    <text evidence="1">The sequence shown here is derived from an EMBL/GenBank/DDBJ whole genome shotgun (WGS) entry which is preliminary data.</text>
</comment>
<reference evidence="2" key="1">
    <citation type="journal article" date="2019" name="Int. J. Syst. Evol. Microbiol.">
        <title>The Global Catalogue of Microorganisms (GCM) 10K type strain sequencing project: providing services to taxonomists for standard genome sequencing and annotation.</title>
        <authorList>
            <consortium name="The Broad Institute Genomics Platform"/>
            <consortium name="The Broad Institute Genome Sequencing Center for Infectious Disease"/>
            <person name="Wu L."/>
            <person name="Ma J."/>
        </authorList>
    </citation>
    <scope>NUCLEOTIDE SEQUENCE [LARGE SCALE GENOMIC DNA]</scope>
    <source>
        <strain evidence="2">DT92</strain>
    </source>
</reference>
<dbReference type="RefSeq" id="WP_378319528.1">
    <property type="nucleotide sequence ID" value="NZ_JBHUHY010000003.1"/>
</dbReference>
<dbReference type="Proteomes" id="UP001597344">
    <property type="component" value="Unassembled WGS sequence"/>
</dbReference>
<organism evidence="1 2">
    <name type="scientific">Aquimarina celericrescens</name>
    <dbReference type="NCBI Taxonomy" id="1964542"/>
    <lineage>
        <taxon>Bacteria</taxon>
        <taxon>Pseudomonadati</taxon>
        <taxon>Bacteroidota</taxon>
        <taxon>Flavobacteriia</taxon>
        <taxon>Flavobacteriales</taxon>
        <taxon>Flavobacteriaceae</taxon>
        <taxon>Aquimarina</taxon>
    </lineage>
</organism>
<sequence length="158" mass="18666">MTDKNKLLYKIVKKLNGLSKIEAYELAHRLETFLFYASNPIDIKNLKQIVDSDIDDNQEIDPFHFTILPNGNFCEFDGSNDWLHIYKENKRILPNWPIFNTYYFKTKYAPLELIKLTKKNLLENIQNTEKEKDILDFLKTHAVTKKNVLTNKLLLLDS</sequence>
<accession>A0ABW5AWK1</accession>
<evidence type="ECO:0000313" key="2">
    <source>
        <dbReference type="Proteomes" id="UP001597344"/>
    </source>
</evidence>
<dbReference type="EMBL" id="JBHUHY010000003">
    <property type="protein sequence ID" value="MFD2186555.1"/>
    <property type="molecule type" value="Genomic_DNA"/>
</dbReference>
<evidence type="ECO:0000313" key="1">
    <source>
        <dbReference type="EMBL" id="MFD2186555.1"/>
    </source>
</evidence>
<protein>
    <recommendedName>
        <fullName evidence="3">IPExxxVDY family protein</fullName>
    </recommendedName>
</protein>
<proteinExistence type="predicted"/>
<keyword evidence="2" id="KW-1185">Reference proteome</keyword>